<evidence type="ECO:0000256" key="4">
    <source>
        <dbReference type="ARBA" id="ARBA00023136"/>
    </source>
</evidence>
<reference evidence="8" key="1">
    <citation type="journal article" date="2019" name="Int. J. Syst. Evol. Microbiol.">
        <title>The Global Catalogue of Microorganisms (GCM) 10K type strain sequencing project: providing services to taxonomists for standard genome sequencing and annotation.</title>
        <authorList>
            <consortium name="The Broad Institute Genomics Platform"/>
            <consortium name="The Broad Institute Genome Sequencing Center for Infectious Disease"/>
            <person name="Wu L."/>
            <person name="Ma J."/>
        </authorList>
    </citation>
    <scope>NUCLEOTIDE SEQUENCE [LARGE SCALE GENOMIC DNA]</scope>
    <source>
        <strain evidence="8">CCUG 57263</strain>
    </source>
</reference>
<keyword evidence="3 5" id="KW-1133">Transmembrane helix</keyword>
<evidence type="ECO:0000256" key="2">
    <source>
        <dbReference type="ARBA" id="ARBA00022692"/>
    </source>
</evidence>
<keyword evidence="8" id="KW-1185">Reference proteome</keyword>
<evidence type="ECO:0000256" key="5">
    <source>
        <dbReference type="SAM" id="Phobius"/>
    </source>
</evidence>
<dbReference type="EMBL" id="JBHTIU010000021">
    <property type="protein sequence ID" value="MFD0868665.1"/>
    <property type="molecule type" value="Genomic_DNA"/>
</dbReference>
<proteinExistence type="predicted"/>
<evidence type="ECO:0000256" key="1">
    <source>
        <dbReference type="ARBA" id="ARBA00004141"/>
    </source>
</evidence>
<dbReference type="RefSeq" id="WP_379286738.1">
    <property type="nucleotide sequence ID" value="NZ_JBHTIU010000021.1"/>
</dbReference>
<dbReference type="InterPro" id="IPR010432">
    <property type="entry name" value="RDD"/>
</dbReference>
<keyword evidence="4 5" id="KW-0472">Membrane</keyword>
<organism evidence="7 8">
    <name type="scientific">Paenibacillus residui</name>
    <dbReference type="NCBI Taxonomy" id="629724"/>
    <lineage>
        <taxon>Bacteria</taxon>
        <taxon>Bacillati</taxon>
        <taxon>Bacillota</taxon>
        <taxon>Bacilli</taxon>
        <taxon>Bacillales</taxon>
        <taxon>Paenibacillaceae</taxon>
        <taxon>Paenibacillus</taxon>
    </lineage>
</organism>
<evidence type="ECO:0000313" key="7">
    <source>
        <dbReference type="EMBL" id="MFD0868665.1"/>
    </source>
</evidence>
<feature type="transmembrane region" description="Helical" evidence="5">
    <location>
        <begin position="48"/>
        <end position="67"/>
    </location>
</feature>
<name>A0ABW3D5E6_9BACL</name>
<sequence length="136" mass="15712">MLAVRRLIAYGIDFIILAMILVSVQLIINVFTGGGLSRSLQSGWAIELWVLLTMSAPVWLYFIYCEYRTRQTIGKKMMRLMLERVDGQPLKLRQTVIRTLIKLLPWELTHIFILLPEPCGLFPKPPVFRYTCPISS</sequence>
<feature type="transmembrane region" description="Helical" evidence="5">
    <location>
        <begin position="7"/>
        <end position="28"/>
    </location>
</feature>
<gene>
    <name evidence="7" type="ORF">ACFQ03_05850</name>
</gene>
<dbReference type="Proteomes" id="UP001597120">
    <property type="component" value="Unassembled WGS sequence"/>
</dbReference>
<accession>A0ABW3D5E6</accession>
<comment type="subcellular location">
    <subcellularLocation>
        <location evidence="1">Membrane</location>
        <topology evidence="1">Multi-pass membrane protein</topology>
    </subcellularLocation>
</comment>
<evidence type="ECO:0000256" key="3">
    <source>
        <dbReference type="ARBA" id="ARBA00022989"/>
    </source>
</evidence>
<keyword evidence="2 5" id="KW-0812">Transmembrane</keyword>
<evidence type="ECO:0000259" key="6">
    <source>
        <dbReference type="Pfam" id="PF06271"/>
    </source>
</evidence>
<comment type="caution">
    <text evidence="7">The sequence shown here is derived from an EMBL/GenBank/DDBJ whole genome shotgun (WGS) entry which is preliminary data.</text>
</comment>
<protein>
    <submittedName>
        <fullName evidence="7">RDD family protein</fullName>
    </submittedName>
</protein>
<evidence type="ECO:0000313" key="8">
    <source>
        <dbReference type="Proteomes" id="UP001597120"/>
    </source>
</evidence>
<feature type="domain" description="RDD" evidence="6">
    <location>
        <begin position="4"/>
        <end position="112"/>
    </location>
</feature>
<dbReference type="Pfam" id="PF06271">
    <property type="entry name" value="RDD"/>
    <property type="match status" value="1"/>
</dbReference>